<evidence type="ECO:0000256" key="1">
    <source>
        <dbReference type="ARBA" id="ARBA00022614"/>
    </source>
</evidence>
<dbReference type="SUPFAM" id="SSF52058">
    <property type="entry name" value="L domain-like"/>
    <property type="match status" value="1"/>
</dbReference>
<gene>
    <name evidence="3" type="ORF">PR048_021685</name>
</gene>
<dbReference type="InterPro" id="IPR001611">
    <property type="entry name" value="Leu-rich_rpt"/>
</dbReference>
<dbReference type="Gene3D" id="3.80.10.10">
    <property type="entry name" value="Ribonuclease Inhibitor"/>
    <property type="match status" value="1"/>
</dbReference>
<name>A0ABQ9GYW9_9NEOP</name>
<dbReference type="InterPro" id="IPR032675">
    <property type="entry name" value="LRR_dom_sf"/>
</dbReference>
<dbReference type="Proteomes" id="UP001159363">
    <property type="component" value="Chromosome 7"/>
</dbReference>
<evidence type="ECO:0000313" key="3">
    <source>
        <dbReference type="EMBL" id="KAJ8877231.1"/>
    </source>
</evidence>
<dbReference type="PANTHER" id="PTHR15454:SF35">
    <property type="entry name" value="NISCHARIN"/>
    <property type="match status" value="1"/>
</dbReference>
<keyword evidence="1" id="KW-0433">Leucine-rich repeat</keyword>
<sequence length="127" mass="13830">MGHIVVLDLSQNNISSLQGFSKLYSLESLDVGCNQLSEVVEVKHISSLPCLENLILLGNPVAIVVDYRVRVLEHFGSHAGEICLDNDKPTQKELDTVAVLQAIRIVKEGRTPTLGPEAPSFPSPRIS</sequence>
<accession>A0ABQ9GYW9</accession>
<evidence type="ECO:0000256" key="2">
    <source>
        <dbReference type="ARBA" id="ARBA00022737"/>
    </source>
</evidence>
<comment type="caution">
    <text evidence="3">The sequence shown here is derived from an EMBL/GenBank/DDBJ whole genome shotgun (WGS) entry which is preliminary data.</text>
</comment>
<dbReference type="PROSITE" id="PS51450">
    <property type="entry name" value="LRR"/>
    <property type="match status" value="1"/>
</dbReference>
<dbReference type="EMBL" id="JARBHB010000008">
    <property type="protein sequence ID" value="KAJ8877231.1"/>
    <property type="molecule type" value="Genomic_DNA"/>
</dbReference>
<dbReference type="InterPro" id="IPR025875">
    <property type="entry name" value="Leu-rich_rpt_4"/>
</dbReference>
<keyword evidence="4" id="KW-1185">Reference proteome</keyword>
<dbReference type="PANTHER" id="PTHR15454">
    <property type="entry name" value="NISCHARIN RELATED"/>
    <property type="match status" value="1"/>
</dbReference>
<evidence type="ECO:0000313" key="4">
    <source>
        <dbReference type="Proteomes" id="UP001159363"/>
    </source>
</evidence>
<evidence type="ECO:0008006" key="5">
    <source>
        <dbReference type="Google" id="ProtNLM"/>
    </source>
</evidence>
<dbReference type="Pfam" id="PF12799">
    <property type="entry name" value="LRR_4"/>
    <property type="match status" value="1"/>
</dbReference>
<keyword evidence="2" id="KW-0677">Repeat</keyword>
<proteinExistence type="predicted"/>
<protein>
    <recommendedName>
        <fullName evidence="5">Nischarin</fullName>
    </recommendedName>
</protein>
<reference evidence="3 4" key="1">
    <citation type="submission" date="2023-02" db="EMBL/GenBank/DDBJ databases">
        <title>LHISI_Scaffold_Assembly.</title>
        <authorList>
            <person name="Stuart O.P."/>
            <person name="Cleave R."/>
            <person name="Magrath M.J.L."/>
            <person name="Mikheyev A.S."/>
        </authorList>
    </citation>
    <scope>NUCLEOTIDE SEQUENCE [LARGE SCALE GENOMIC DNA]</scope>
    <source>
        <strain evidence="3">Daus_M_001</strain>
        <tissue evidence="3">Leg muscle</tissue>
    </source>
</reference>
<organism evidence="3 4">
    <name type="scientific">Dryococelus australis</name>
    <dbReference type="NCBI Taxonomy" id="614101"/>
    <lineage>
        <taxon>Eukaryota</taxon>
        <taxon>Metazoa</taxon>
        <taxon>Ecdysozoa</taxon>
        <taxon>Arthropoda</taxon>
        <taxon>Hexapoda</taxon>
        <taxon>Insecta</taxon>
        <taxon>Pterygota</taxon>
        <taxon>Neoptera</taxon>
        <taxon>Polyneoptera</taxon>
        <taxon>Phasmatodea</taxon>
        <taxon>Verophasmatodea</taxon>
        <taxon>Anareolatae</taxon>
        <taxon>Phasmatidae</taxon>
        <taxon>Eurycanthinae</taxon>
        <taxon>Dryococelus</taxon>
    </lineage>
</organism>